<proteinExistence type="predicted"/>
<evidence type="ECO:0000313" key="2">
    <source>
        <dbReference type="EMBL" id="QDT07281.1"/>
    </source>
</evidence>
<feature type="domain" description="LssY-like C-terminal" evidence="1">
    <location>
        <begin position="32"/>
        <end position="214"/>
    </location>
</feature>
<protein>
    <recommendedName>
        <fullName evidence="1">LssY-like C-terminal domain-containing protein</fullName>
    </recommendedName>
</protein>
<sequence length="225" mass="24844">MIILGLLWIVVAYALAPLMWDGYARIDPALDDTPRITNTGDHHPGDPLNVELIGSEQELGDIMTAAGWYLAAALGVESDFKIAADTVLSRPDDAAPVSSLYLFGRKEDFAFEQPVGDNPRHRHHVRLWKTASPDVDGRPKWIGSAVYDRRVGISRTTGQITHVTAPDVDTERDYLFECLEKTGQLESQYIVQGFHQQLSGRNGGGDPWRTDGDLYRGVIRSAGAE</sequence>
<organism evidence="2 3">
    <name type="scientific">Rubripirellula lacrimiformis</name>
    <dbReference type="NCBI Taxonomy" id="1930273"/>
    <lineage>
        <taxon>Bacteria</taxon>
        <taxon>Pseudomonadati</taxon>
        <taxon>Planctomycetota</taxon>
        <taxon>Planctomycetia</taxon>
        <taxon>Pirellulales</taxon>
        <taxon>Pirellulaceae</taxon>
        <taxon>Rubripirellula</taxon>
    </lineage>
</organism>
<dbReference type="KEGG" id="rlc:K227x_57080"/>
<dbReference type="EMBL" id="CP036525">
    <property type="protein sequence ID" value="QDT07281.1"/>
    <property type="molecule type" value="Genomic_DNA"/>
</dbReference>
<gene>
    <name evidence="2" type="ORF">K227x_57080</name>
</gene>
<dbReference type="InterPro" id="IPR025902">
    <property type="entry name" value="LssY-like-C_dom"/>
</dbReference>
<accession>A0A517NJH0</accession>
<name>A0A517NJH0_9BACT</name>
<reference evidence="2 3" key="1">
    <citation type="submission" date="2019-02" db="EMBL/GenBank/DDBJ databases">
        <title>Deep-cultivation of Planctomycetes and their phenomic and genomic characterization uncovers novel biology.</title>
        <authorList>
            <person name="Wiegand S."/>
            <person name="Jogler M."/>
            <person name="Boedeker C."/>
            <person name="Pinto D."/>
            <person name="Vollmers J."/>
            <person name="Rivas-Marin E."/>
            <person name="Kohn T."/>
            <person name="Peeters S.H."/>
            <person name="Heuer A."/>
            <person name="Rast P."/>
            <person name="Oberbeckmann S."/>
            <person name="Bunk B."/>
            <person name="Jeske O."/>
            <person name="Meyerdierks A."/>
            <person name="Storesund J.E."/>
            <person name="Kallscheuer N."/>
            <person name="Luecker S."/>
            <person name="Lage O.M."/>
            <person name="Pohl T."/>
            <person name="Merkel B.J."/>
            <person name="Hornburger P."/>
            <person name="Mueller R.-W."/>
            <person name="Bruemmer F."/>
            <person name="Labrenz M."/>
            <person name="Spormann A.M."/>
            <person name="Op den Camp H."/>
            <person name="Overmann J."/>
            <person name="Amann R."/>
            <person name="Jetten M.S.M."/>
            <person name="Mascher T."/>
            <person name="Medema M.H."/>
            <person name="Devos D.P."/>
            <person name="Kaster A.-K."/>
            <person name="Ovreas L."/>
            <person name="Rohde M."/>
            <person name="Galperin M.Y."/>
            <person name="Jogler C."/>
        </authorList>
    </citation>
    <scope>NUCLEOTIDE SEQUENCE [LARGE SCALE GENOMIC DNA]</scope>
    <source>
        <strain evidence="2 3">K22_7</strain>
    </source>
</reference>
<dbReference type="RefSeq" id="WP_246146301.1">
    <property type="nucleotide sequence ID" value="NZ_CP036525.1"/>
</dbReference>
<dbReference type="Pfam" id="PF14067">
    <property type="entry name" value="LssY_C"/>
    <property type="match status" value="1"/>
</dbReference>
<keyword evidence="3" id="KW-1185">Reference proteome</keyword>
<dbReference type="Proteomes" id="UP000318538">
    <property type="component" value="Chromosome"/>
</dbReference>
<dbReference type="AlphaFoldDB" id="A0A517NJH0"/>
<evidence type="ECO:0000313" key="3">
    <source>
        <dbReference type="Proteomes" id="UP000318538"/>
    </source>
</evidence>
<evidence type="ECO:0000259" key="1">
    <source>
        <dbReference type="Pfam" id="PF14067"/>
    </source>
</evidence>